<sequence>MIKGKQSWDFLARYYEKLWVQKHSLKPTRQLIRREIAKLADSDPHLLRGGKLLDMGCGTGQLLQELAEAYPPSRLELTGIDASPEMIRQAKAKQLSGVKFLAGDVHHLPFPDHTFEIITCCHSFPYYHNQSLALQELARIIKPKGHLLLIQAVENSFYDKIVMSMVKCTTGSANYLSSSQISKELKENGFTPLEEERLKTVFYFPSIVYTISTPGAEHENSLR</sequence>
<keyword evidence="2" id="KW-0489">Methyltransferase</keyword>
<keyword evidence="3" id="KW-1185">Reference proteome</keyword>
<dbReference type="InterPro" id="IPR013216">
    <property type="entry name" value="Methyltransf_11"/>
</dbReference>
<evidence type="ECO:0000313" key="2">
    <source>
        <dbReference type="EMBL" id="MCR6544815.1"/>
    </source>
</evidence>
<gene>
    <name evidence="2" type="ORF">NVS47_04670</name>
</gene>
<comment type="caution">
    <text evidence="2">The sequence shown here is derived from an EMBL/GenBank/DDBJ whole genome shotgun (WGS) entry which is preliminary data.</text>
</comment>
<dbReference type="Proteomes" id="UP001524944">
    <property type="component" value="Unassembled WGS sequence"/>
</dbReference>
<keyword evidence="2" id="KW-0808">Transferase</keyword>
<dbReference type="InterPro" id="IPR029063">
    <property type="entry name" value="SAM-dependent_MTases_sf"/>
</dbReference>
<proteinExistence type="predicted"/>
<dbReference type="GO" id="GO:0032259">
    <property type="term" value="P:methylation"/>
    <property type="evidence" value="ECO:0007669"/>
    <property type="project" value="UniProtKB-KW"/>
</dbReference>
<dbReference type="GO" id="GO:0008168">
    <property type="term" value="F:methyltransferase activity"/>
    <property type="evidence" value="ECO:0007669"/>
    <property type="project" value="UniProtKB-KW"/>
</dbReference>
<feature type="domain" description="Methyltransferase type 11" evidence="1">
    <location>
        <begin position="53"/>
        <end position="148"/>
    </location>
</feature>
<reference evidence="2 3" key="1">
    <citation type="submission" date="2022-08" db="EMBL/GenBank/DDBJ databases">
        <title>Proteogenomics of the novel Dehalobacterium formicoaceticum strain EZ94 highlights a key role of methyltransferases during anaerobic dichloromethane degradation.</title>
        <authorList>
            <person name="Wasmund K."/>
        </authorList>
    </citation>
    <scope>NUCLEOTIDE SEQUENCE [LARGE SCALE GENOMIC DNA]</scope>
    <source>
        <strain evidence="2 3">EZ94</strain>
    </source>
</reference>
<dbReference type="PANTHER" id="PTHR43591">
    <property type="entry name" value="METHYLTRANSFERASE"/>
    <property type="match status" value="1"/>
</dbReference>
<dbReference type="PANTHER" id="PTHR43591:SF110">
    <property type="entry name" value="RHODANESE DOMAIN-CONTAINING PROTEIN"/>
    <property type="match status" value="1"/>
</dbReference>
<dbReference type="CDD" id="cd02440">
    <property type="entry name" value="AdoMet_MTases"/>
    <property type="match status" value="1"/>
</dbReference>
<dbReference type="SUPFAM" id="SSF53335">
    <property type="entry name" value="S-adenosyl-L-methionine-dependent methyltransferases"/>
    <property type="match status" value="1"/>
</dbReference>
<dbReference type="Gene3D" id="3.40.50.150">
    <property type="entry name" value="Vaccinia Virus protein VP39"/>
    <property type="match status" value="1"/>
</dbReference>
<protein>
    <submittedName>
        <fullName evidence="2">Methyltransferase domain-containing protein</fullName>
    </submittedName>
</protein>
<dbReference type="EMBL" id="JANPWE010000002">
    <property type="protein sequence ID" value="MCR6544815.1"/>
    <property type="molecule type" value="Genomic_DNA"/>
</dbReference>
<dbReference type="Pfam" id="PF08241">
    <property type="entry name" value="Methyltransf_11"/>
    <property type="match status" value="1"/>
</dbReference>
<dbReference type="RefSeq" id="WP_089612375.1">
    <property type="nucleotide sequence ID" value="NZ_CP022121.1"/>
</dbReference>
<evidence type="ECO:0000313" key="3">
    <source>
        <dbReference type="Proteomes" id="UP001524944"/>
    </source>
</evidence>
<name>A0ABT1Y1U2_9FIRM</name>
<accession>A0ABT1Y1U2</accession>
<evidence type="ECO:0000259" key="1">
    <source>
        <dbReference type="Pfam" id="PF08241"/>
    </source>
</evidence>
<organism evidence="2 3">
    <name type="scientific">Dehalobacterium formicoaceticum</name>
    <dbReference type="NCBI Taxonomy" id="51515"/>
    <lineage>
        <taxon>Bacteria</taxon>
        <taxon>Bacillati</taxon>
        <taxon>Bacillota</taxon>
        <taxon>Clostridia</taxon>
        <taxon>Eubacteriales</taxon>
        <taxon>Peptococcaceae</taxon>
        <taxon>Dehalobacterium</taxon>
    </lineage>
</organism>